<evidence type="ECO:0000313" key="3">
    <source>
        <dbReference type="EMBL" id="AKZ21138.1"/>
    </source>
</evidence>
<dbReference type="PANTHER" id="PTHR12534">
    <property type="entry name" value="30S RIBOSOMAL PROTEIN S2 PROKARYOTIC AND ORGANELLAR"/>
    <property type="match status" value="1"/>
</dbReference>
<reference evidence="3" key="1">
    <citation type="journal article" date="2015" name="Genome Announc.">
        <title>Draft Plastid and Mitochondrial Genome Sequences from Antarctic Alga Prasiola crispa.</title>
        <authorList>
            <person name="Carvalho E.L."/>
            <person name="Wallau Gda L."/>
            <person name="Rangel D.L."/>
            <person name="Machado L.C."/>
            <person name="da Silva A.F."/>
            <person name="da Silva L.F."/>
            <person name="Macedo P.E."/>
            <person name="Pereira A.B."/>
            <person name="Victoria Fde C."/>
            <person name="Boldo J.T."/>
            <person name="Dal Belo C.A."/>
            <person name="Pinto P.M."/>
        </authorList>
    </citation>
    <scope>NUCLEOTIDE SEQUENCE</scope>
</reference>
<gene>
    <name evidence="3" type="primary">rps2</name>
</gene>
<comment type="similarity">
    <text evidence="1">Belongs to the universal ribosomal protein uS2 family.</text>
</comment>
<keyword evidence="2" id="KW-0472">Membrane</keyword>
<proteinExistence type="inferred from homology"/>
<name>A0A0R8S028_PRACR</name>
<dbReference type="EMBL" id="KR017747">
    <property type="protein sequence ID" value="AKZ21138.1"/>
    <property type="molecule type" value="Genomic_DNA"/>
</dbReference>
<dbReference type="Pfam" id="PF00318">
    <property type="entry name" value="Ribosomal_S2"/>
    <property type="match status" value="1"/>
</dbReference>
<accession>A0A0R8S028</accession>
<dbReference type="InterPro" id="IPR023591">
    <property type="entry name" value="Ribosomal_uS2_flav_dom_sf"/>
</dbReference>
<evidence type="ECO:0000256" key="2">
    <source>
        <dbReference type="SAM" id="Phobius"/>
    </source>
</evidence>
<feature type="transmembrane region" description="Helical" evidence="2">
    <location>
        <begin position="162"/>
        <end position="181"/>
    </location>
</feature>
<dbReference type="AlphaFoldDB" id="A0A0R8S028"/>
<sequence>MKGNILIINTNPELSKLAYHIKKNIYNQNFKLLKNNIFFSDCGWTNGTLTNSNKVFNKIKTFRNFYMNYNTFLLENNIIFPAYTKLKKNYKGFIPNYSNNDKITSLHIKNDFKPDLIVFLSITNCKPIIKEANSLNIPIIGFVDNNSFIDDIQYPIFGNTRFYLLIWFFFTLITKITNYTYGRSKKTK</sequence>
<dbReference type="GO" id="GO:0005763">
    <property type="term" value="C:mitochondrial small ribosomal subunit"/>
    <property type="evidence" value="ECO:0007669"/>
    <property type="project" value="TreeGrafter"/>
</dbReference>
<keyword evidence="2" id="KW-0812">Transmembrane</keyword>
<dbReference type="SUPFAM" id="SSF52313">
    <property type="entry name" value="Ribosomal protein S2"/>
    <property type="match status" value="1"/>
</dbReference>
<keyword evidence="3" id="KW-0689">Ribosomal protein</keyword>
<organism evidence="3">
    <name type="scientific">Prasiola crispa</name>
    <name type="common">Green alga</name>
    <name type="synonym">Ulva crispa</name>
    <dbReference type="NCBI Taxonomy" id="173492"/>
    <lineage>
        <taxon>Eukaryota</taxon>
        <taxon>Viridiplantae</taxon>
        <taxon>Chlorophyta</taxon>
        <taxon>core chlorophytes</taxon>
        <taxon>Trebouxiophyceae</taxon>
        <taxon>Prasiolales</taxon>
        <taxon>Prasiolaceae</taxon>
        <taxon>Prasiola</taxon>
    </lineage>
</organism>
<dbReference type="InterPro" id="IPR005706">
    <property type="entry name" value="Ribosomal_uS2_bac/mit/plastid"/>
</dbReference>
<dbReference type="GO" id="GO:0003735">
    <property type="term" value="F:structural constituent of ribosome"/>
    <property type="evidence" value="ECO:0007669"/>
    <property type="project" value="InterPro"/>
</dbReference>
<keyword evidence="2" id="KW-1133">Transmembrane helix</keyword>
<dbReference type="PANTHER" id="PTHR12534:SF0">
    <property type="entry name" value="SMALL RIBOSOMAL SUBUNIT PROTEIN US2M"/>
    <property type="match status" value="1"/>
</dbReference>
<keyword evidence="3" id="KW-0496">Mitochondrion</keyword>
<evidence type="ECO:0000256" key="1">
    <source>
        <dbReference type="ARBA" id="ARBA00006242"/>
    </source>
</evidence>
<dbReference type="Gene3D" id="3.40.50.10490">
    <property type="entry name" value="Glucose-6-phosphate isomerase like protein, domain 1"/>
    <property type="match status" value="1"/>
</dbReference>
<protein>
    <submittedName>
        <fullName evidence="3">Ribosomal protein S2</fullName>
    </submittedName>
</protein>
<dbReference type="GO" id="GO:0006412">
    <property type="term" value="P:translation"/>
    <property type="evidence" value="ECO:0007669"/>
    <property type="project" value="InterPro"/>
</dbReference>
<dbReference type="InterPro" id="IPR001865">
    <property type="entry name" value="Ribosomal_uS2"/>
</dbReference>
<keyword evidence="3" id="KW-0687">Ribonucleoprotein</keyword>
<geneLocation type="mitochondrion" evidence="3"/>